<dbReference type="Gene3D" id="1.10.10.1590">
    <property type="entry name" value="NADH-quinone oxidoreductase subunit E"/>
    <property type="match status" value="1"/>
</dbReference>
<dbReference type="InterPro" id="IPR028431">
    <property type="entry name" value="NADP_DH_HndA-like"/>
</dbReference>
<evidence type="ECO:0000313" key="8">
    <source>
        <dbReference type="EMBL" id="HDD52593.1"/>
    </source>
</evidence>
<dbReference type="PIRSF" id="PIRSF000216">
    <property type="entry name" value="NADH_DH_24kDa"/>
    <property type="match status" value="1"/>
</dbReference>
<keyword evidence="5 7" id="KW-0411">Iron-sulfur</keyword>
<dbReference type="GO" id="GO:0051537">
    <property type="term" value="F:2 iron, 2 sulfur cluster binding"/>
    <property type="evidence" value="ECO:0007669"/>
    <property type="project" value="UniProtKB-KW"/>
</dbReference>
<keyword evidence="3 7" id="KW-0479">Metal-binding</keyword>
<evidence type="ECO:0000256" key="2">
    <source>
        <dbReference type="ARBA" id="ARBA00022714"/>
    </source>
</evidence>
<dbReference type="InterPro" id="IPR041921">
    <property type="entry name" value="NuoE_N"/>
</dbReference>
<dbReference type="EC" id="1.6.5.11" evidence="8"/>
<evidence type="ECO:0000256" key="7">
    <source>
        <dbReference type="PIRSR" id="PIRSR000216-1"/>
    </source>
</evidence>
<feature type="binding site" evidence="7">
    <location>
        <position position="88"/>
    </location>
    <ligand>
        <name>[2Fe-2S] cluster</name>
        <dbReference type="ChEBI" id="CHEBI:190135"/>
    </ligand>
</feature>
<protein>
    <submittedName>
        <fullName evidence="8">NADH-quinone oxidoreductase subunit NuoE</fullName>
        <ecNumber evidence="8">1.6.5.11</ecNumber>
    </submittedName>
</protein>
<dbReference type="AlphaFoldDB" id="A0A7C0U683"/>
<dbReference type="Pfam" id="PF01257">
    <property type="entry name" value="2Fe-2S_thioredx"/>
    <property type="match status" value="1"/>
</dbReference>
<sequence length="159" mass="17696">MAGATVENLGQSVKEVMARYGNNPARMIEILQDLQDIYGYLSKDLLKEVSRQTEVPLARVYHVATFFKAFTLKPRGKYTIQVCTGTACHVKGAYRVLERLENVLGVKAGETTDDLMFTLETVNCVGCCALGPVVIVNGRYHGHVTPAQVESLIKEYRER</sequence>
<comment type="cofactor">
    <cofactor evidence="7">
        <name>[2Fe-2S] cluster</name>
        <dbReference type="ChEBI" id="CHEBI:190135"/>
    </cofactor>
    <text evidence="7">Binds 1 [2Fe-2S] cluster.</text>
</comment>
<dbReference type="FunFam" id="3.40.30.10:FF:000015">
    <property type="entry name" value="NADH-quinone oxidoreductase subunit E"/>
    <property type="match status" value="1"/>
</dbReference>
<keyword evidence="8" id="KW-0560">Oxidoreductase</keyword>
<evidence type="ECO:0000256" key="6">
    <source>
        <dbReference type="ARBA" id="ARBA00034078"/>
    </source>
</evidence>
<feature type="binding site" evidence="7">
    <location>
        <position position="124"/>
    </location>
    <ligand>
        <name>[2Fe-2S] cluster</name>
        <dbReference type="ChEBI" id="CHEBI:190135"/>
    </ligand>
</feature>
<dbReference type="CDD" id="cd03064">
    <property type="entry name" value="TRX_Fd_NuoE"/>
    <property type="match status" value="1"/>
</dbReference>
<dbReference type="InterPro" id="IPR042128">
    <property type="entry name" value="NuoE_dom"/>
</dbReference>
<comment type="cofactor">
    <cofactor evidence="6">
        <name>[2Fe-2S] cluster</name>
        <dbReference type="ChEBI" id="CHEBI:190135"/>
    </cofactor>
</comment>
<name>A0A7C0U683_9BACT</name>
<keyword evidence="2 7" id="KW-0001">2Fe-2S</keyword>
<reference evidence="8" key="1">
    <citation type="journal article" date="2020" name="mSystems">
        <title>Genome- and Community-Level Interaction Insights into Carbon Utilization and Element Cycling Functions of Hydrothermarchaeota in Hydrothermal Sediment.</title>
        <authorList>
            <person name="Zhou Z."/>
            <person name="Liu Y."/>
            <person name="Xu W."/>
            <person name="Pan J."/>
            <person name="Luo Z.H."/>
            <person name="Li M."/>
        </authorList>
    </citation>
    <scope>NUCLEOTIDE SEQUENCE [LARGE SCALE GENOMIC DNA]</scope>
    <source>
        <strain evidence="8">HyVt-115</strain>
    </source>
</reference>
<dbReference type="EMBL" id="DQWS01000033">
    <property type="protein sequence ID" value="HDD52593.1"/>
    <property type="molecule type" value="Genomic_DNA"/>
</dbReference>
<organism evidence="8">
    <name type="scientific">Thermosulfidibacter takaii</name>
    <dbReference type="NCBI Taxonomy" id="412593"/>
    <lineage>
        <taxon>Bacteria</taxon>
        <taxon>Pseudomonadati</taxon>
        <taxon>Thermosulfidibacterota</taxon>
        <taxon>Thermosulfidibacteria</taxon>
        <taxon>Thermosulfidibacterales</taxon>
        <taxon>Thermosulfidibacteraceae</taxon>
    </lineage>
</organism>
<dbReference type="Gene3D" id="3.40.30.10">
    <property type="entry name" value="Glutaredoxin"/>
    <property type="match status" value="1"/>
</dbReference>
<feature type="binding site" evidence="7">
    <location>
        <position position="83"/>
    </location>
    <ligand>
        <name>[2Fe-2S] cluster</name>
        <dbReference type="ChEBI" id="CHEBI:190135"/>
    </ligand>
</feature>
<dbReference type="GO" id="GO:0016491">
    <property type="term" value="F:oxidoreductase activity"/>
    <property type="evidence" value="ECO:0007669"/>
    <property type="project" value="UniProtKB-KW"/>
</dbReference>
<feature type="binding site" evidence="7">
    <location>
        <position position="128"/>
    </location>
    <ligand>
        <name>[2Fe-2S] cluster</name>
        <dbReference type="ChEBI" id="CHEBI:190135"/>
    </ligand>
</feature>
<dbReference type="PANTHER" id="PTHR43342:SF1">
    <property type="entry name" value="BIFURCATING [FEFE] HYDROGENASE GAMMA SUBUNIT"/>
    <property type="match status" value="1"/>
</dbReference>
<evidence type="ECO:0000256" key="1">
    <source>
        <dbReference type="ARBA" id="ARBA00010643"/>
    </source>
</evidence>
<keyword evidence="4 7" id="KW-0408">Iron</keyword>
<dbReference type="InterPro" id="IPR002023">
    <property type="entry name" value="NuoE-like"/>
</dbReference>
<dbReference type="NCBIfam" id="NF005722">
    <property type="entry name" value="PRK07539.1-2"/>
    <property type="match status" value="1"/>
</dbReference>
<comment type="similarity">
    <text evidence="1">Belongs to the complex I 24 kDa subunit family.</text>
</comment>
<evidence type="ECO:0000256" key="4">
    <source>
        <dbReference type="ARBA" id="ARBA00023004"/>
    </source>
</evidence>
<accession>A0A7C0U683</accession>
<proteinExistence type="inferred from homology"/>
<dbReference type="Proteomes" id="UP000885690">
    <property type="component" value="Unassembled WGS sequence"/>
</dbReference>
<dbReference type="PANTHER" id="PTHR43342">
    <property type="entry name" value="NADH-QUINONE OXIDOREDUCTASE, E SUBUNIT"/>
    <property type="match status" value="1"/>
</dbReference>
<dbReference type="InterPro" id="IPR036249">
    <property type="entry name" value="Thioredoxin-like_sf"/>
</dbReference>
<evidence type="ECO:0000256" key="5">
    <source>
        <dbReference type="ARBA" id="ARBA00023014"/>
    </source>
</evidence>
<dbReference type="SUPFAM" id="SSF52833">
    <property type="entry name" value="Thioredoxin-like"/>
    <property type="match status" value="1"/>
</dbReference>
<comment type="caution">
    <text evidence="8">The sequence shown here is derived from an EMBL/GenBank/DDBJ whole genome shotgun (WGS) entry which is preliminary data.</text>
</comment>
<evidence type="ECO:0000256" key="3">
    <source>
        <dbReference type="ARBA" id="ARBA00022723"/>
    </source>
</evidence>
<gene>
    <name evidence="8" type="primary">nuoE</name>
    <name evidence="8" type="ORF">ENF32_00805</name>
</gene>
<dbReference type="GO" id="GO:0046872">
    <property type="term" value="F:metal ion binding"/>
    <property type="evidence" value="ECO:0007669"/>
    <property type="project" value="UniProtKB-KW"/>
</dbReference>